<comment type="caution">
    <text evidence="2">The sequence shown here is derived from an EMBL/GenBank/DDBJ whole genome shotgun (WGS) entry which is preliminary data.</text>
</comment>
<dbReference type="AlphaFoldDB" id="A0A9W7GSN9"/>
<evidence type="ECO:0000256" key="1">
    <source>
        <dbReference type="SAM" id="MobiDB-lite"/>
    </source>
</evidence>
<organism evidence="2 3">
    <name type="scientific">Triparma columacea</name>
    <dbReference type="NCBI Taxonomy" id="722753"/>
    <lineage>
        <taxon>Eukaryota</taxon>
        <taxon>Sar</taxon>
        <taxon>Stramenopiles</taxon>
        <taxon>Ochrophyta</taxon>
        <taxon>Bolidophyceae</taxon>
        <taxon>Parmales</taxon>
        <taxon>Triparmaceae</taxon>
        <taxon>Triparma</taxon>
    </lineage>
</organism>
<feature type="compositionally biased region" description="Basic and acidic residues" evidence="1">
    <location>
        <begin position="378"/>
        <end position="390"/>
    </location>
</feature>
<accession>A0A9W7GSN9</accession>
<keyword evidence="3" id="KW-1185">Reference proteome</keyword>
<protein>
    <submittedName>
        <fullName evidence="2">Uncharacterized protein</fullName>
    </submittedName>
</protein>
<name>A0A9W7GSN9_9STRA</name>
<dbReference type="Proteomes" id="UP001165065">
    <property type="component" value="Unassembled WGS sequence"/>
</dbReference>
<feature type="compositionally biased region" description="Basic and acidic residues" evidence="1">
    <location>
        <begin position="295"/>
        <end position="309"/>
    </location>
</feature>
<evidence type="ECO:0000313" key="2">
    <source>
        <dbReference type="EMBL" id="GMI49322.1"/>
    </source>
</evidence>
<feature type="compositionally biased region" description="Basic and acidic residues" evidence="1">
    <location>
        <begin position="397"/>
        <end position="412"/>
    </location>
</feature>
<proteinExistence type="predicted"/>
<feature type="region of interest" description="Disordered" evidence="1">
    <location>
        <begin position="265"/>
        <end position="514"/>
    </location>
</feature>
<dbReference type="OrthoDB" id="265347at2759"/>
<feature type="compositionally biased region" description="Basic residues" evidence="1">
    <location>
        <begin position="334"/>
        <end position="343"/>
    </location>
</feature>
<reference evidence="3" key="1">
    <citation type="journal article" date="2023" name="Commun. Biol.">
        <title>Genome analysis of Parmales, the sister group of diatoms, reveals the evolutionary specialization of diatoms from phago-mixotrophs to photoautotrophs.</title>
        <authorList>
            <person name="Ban H."/>
            <person name="Sato S."/>
            <person name="Yoshikawa S."/>
            <person name="Yamada K."/>
            <person name="Nakamura Y."/>
            <person name="Ichinomiya M."/>
            <person name="Sato N."/>
            <person name="Blanc-Mathieu R."/>
            <person name="Endo H."/>
            <person name="Kuwata A."/>
            <person name="Ogata H."/>
        </authorList>
    </citation>
    <scope>NUCLEOTIDE SEQUENCE [LARGE SCALE GENOMIC DNA]</scope>
</reference>
<evidence type="ECO:0000313" key="3">
    <source>
        <dbReference type="Proteomes" id="UP001165065"/>
    </source>
</evidence>
<feature type="compositionally biased region" description="Basic residues" evidence="1">
    <location>
        <begin position="443"/>
        <end position="453"/>
    </location>
</feature>
<feature type="compositionally biased region" description="Basic and acidic residues" evidence="1">
    <location>
        <begin position="348"/>
        <end position="371"/>
    </location>
</feature>
<feature type="compositionally biased region" description="Basic and acidic residues" evidence="1">
    <location>
        <begin position="273"/>
        <end position="283"/>
    </location>
</feature>
<sequence length="514" mass="57947">MDIYGDNSGPPPVGANMAFRSGLGIVVQQFDSEKEAKLLQVISRREGLLENLVLEAKKAASYKPYNPLFFLTTLVKLRHATTEAISSVLEWRSGLVNPEPFIVSGENYLLKIINDLAPSRQMPTVELFDFELGLRNPFCFPCLARGAVRKAMADTRRKQALERKKREKMKVQGLEVKWEEQKLGGGMYLLPRSKENVEAIPIDHELWEVMKALSTVDEEHWYLMQKCEKVLRDEEERFGKKVERAGTGWGMERWTKMFWTPKKVNVHHNQNHTQREKNERDEGGESSDSDGSDYEESHQVQEPQQDPHAKMGRQNKVKMGATSTAKSKPTSKPSKSKRRKKKAGNGLSKEERAKAMAAALHEERVEMERQGRGIVGTEDIRRAMKGEPAVKKAQNLGDKKEGKTAKHKKDEGTETNAPLDTDHVTLPHVNVPASSSSSDHQLPKKKKTRKSQKSKPSTPADSSTLKLPDHRGRAPPQELWDFDPSIEILSTGGEEELTPQTRGKTMGKKEKGES</sequence>
<gene>
    <name evidence="2" type="ORF">TrCOL_g11631</name>
</gene>
<feature type="compositionally biased region" description="Low complexity" evidence="1">
    <location>
        <begin position="321"/>
        <end position="333"/>
    </location>
</feature>
<feature type="compositionally biased region" description="Acidic residues" evidence="1">
    <location>
        <begin position="284"/>
        <end position="294"/>
    </location>
</feature>
<dbReference type="EMBL" id="BRYA01000490">
    <property type="protein sequence ID" value="GMI49322.1"/>
    <property type="molecule type" value="Genomic_DNA"/>
</dbReference>